<dbReference type="SMART" id="SM00365">
    <property type="entry name" value="LRR_SD22"/>
    <property type="match status" value="5"/>
</dbReference>
<dbReference type="InterPro" id="IPR017452">
    <property type="entry name" value="GPCR_Rhodpsn_7TM"/>
</dbReference>
<dbReference type="SUPFAM" id="SSF52058">
    <property type="entry name" value="L domain-like"/>
    <property type="match status" value="1"/>
</dbReference>
<feature type="transmembrane region" description="Helical" evidence="13">
    <location>
        <begin position="366"/>
        <end position="385"/>
    </location>
</feature>
<dbReference type="SMART" id="SM00369">
    <property type="entry name" value="LRR_TYP"/>
    <property type="match status" value="8"/>
</dbReference>
<dbReference type="PRINTS" id="PR01739">
    <property type="entry name" value="RELAXINR"/>
</dbReference>
<dbReference type="PROSITE" id="PS51450">
    <property type="entry name" value="LRR"/>
    <property type="match status" value="2"/>
</dbReference>
<dbReference type="GO" id="GO:0008528">
    <property type="term" value="F:G protein-coupled peptide receptor activity"/>
    <property type="evidence" value="ECO:0007669"/>
    <property type="project" value="TreeGrafter"/>
</dbReference>
<reference evidence="15 16" key="1">
    <citation type="submission" date="2024-01" db="EMBL/GenBank/DDBJ databases">
        <title>The genome of the rayed Mediterranean limpet Patella caerulea (Linnaeus, 1758).</title>
        <authorList>
            <person name="Anh-Thu Weber A."/>
            <person name="Halstead-Nussloch G."/>
        </authorList>
    </citation>
    <scope>NUCLEOTIDE SEQUENCE [LARGE SCALE GENOMIC DNA]</scope>
    <source>
        <strain evidence="15">AATW-2023a</strain>
        <tissue evidence="15">Whole specimen</tissue>
    </source>
</reference>
<dbReference type="InterPro" id="IPR003591">
    <property type="entry name" value="Leu-rich_rpt_typical-subtyp"/>
</dbReference>
<accession>A0AAN8PGU3</accession>
<evidence type="ECO:0000256" key="7">
    <source>
        <dbReference type="ARBA" id="ARBA00023040"/>
    </source>
</evidence>
<dbReference type="PROSITE" id="PS00237">
    <property type="entry name" value="G_PROTEIN_RECEP_F1_1"/>
    <property type="match status" value="1"/>
</dbReference>
<keyword evidence="4 12" id="KW-0812">Transmembrane</keyword>
<feature type="domain" description="G-protein coupled receptors family 1 profile" evidence="14">
    <location>
        <begin position="346"/>
        <end position="603"/>
    </location>
</feature>
<dbReference type="InterPro" id="IPR032675">
    <property type="entry name" value="LRR_dom_sf"/>
</dbReference>
<evidence type="ECO:0000313" key="16">
    <source>
        <dbReference type="Proteomes" id="UP001347796"/>
    </source>
</evidence>
<name>A0AAN8PGU3_PATCE</name>
<keyword evidence="3" id="KW-0433">Leucine-rich repeat</keyword>
<keyword evidence="7 12" id="KW-0297">G-protein coupled receptor</keyword>
<dbReference type="GO" id="GO:0007189">
    <property type="term" value="P:adenylate cyclase-activating G protein-coupled receptor signaling pathway"/>
    <property type="evidence" value="ECO:0007669"/>
    <property type="project" value="TreeGrafter"/>
</dbReference>
<evidence type="ECO:0000256" key="13">
    <source>
        <dbReference type="SAM" id="Phobius"/>
    </source>
</evidence>
<evidence type="ECO:0000256" key="2">
    <source>
        <dbReference type="ARBA" id="ARBA00022475"/>
    </source>
</evidence>
<dbReference type="Pfam" id="PF00001">
    <property type="entry name" value="7tm_1"/>
    <property type="match status" value="1"/>
</dbReference>
<evidence type="ECO:0000256" key="5">
    <source>
        <dbReference type="ARBA" id="ARBA00022737"/>
    </source>
</evidence>
<evidence type="ECO:0000256" key="12">
    <source>
        <dbReference type="RuleBase" id="RU000688"/>
    </source>
</evidence>
<dbReference type="InterPro" id="IPR008112">
    <property type="entry name" value="Relaxin_rcpt"/>
</dbReference>
<keyword evidence="2" id="KW-1003">Cell membrane</keyword>
<dbReference type="Gene3D" id="1.20.1070.10">
    <property type="entry name" value="Rhodopsin 7-helix transmembrane proteins"/>
    <property type="match status" value="1"/>
</dbReference>
<protein>
    <recommendedName>
        <fullName evidence="14">G-protein coupled receptors family 1 profile domain-containing protein</fullName>
    </recommendedName>
</protein>
<evidence type="ECO:0000256" key="4">
    <source>
        <dbReference type="ARBA" id="ARBA00022692"/>
    </source>
</evidence>
<sequence>MFLKKRPDADREHLSDACILKDVPSTCECKAETYLYCRDQKLTAMPVNISSHVTLLDLSGNAINTISRTEFHHLTELRELLILHSALNNIQPKTFANSKKILKIYLTDNKVTDLREDVFPEDNIIEEVRMSHNRLEIIKPEYFQRLHLLKTLYLDGNMIKNIMPGSFSRNIHLRELILDRNNLDKVDRHFFANLSELRKLSLYGNRIHYVASSSFLSLEKLTSLSLAENLIEKIYVNTFVGLQNLTFLDLHQNRISWIDDTAMKPLSNLSSLDLRKNSFREVANHTFEPLTNLQDIYFDAFYMCAFITRFERCYPQGDGISSQYNLLENHILRVTVWIVAILACFGNFAVLLGRFFIREDNQIHSFFIKNLSFADLVMGMYLIVIGTHDMRYRGRYLFYDYKWRNSWGCDVSGMLSTISSEVSVLTLTLITLDRYMCITYPLSLRKRNIRLAYSVMALIWTLSLALAVLPVMGFTYFGNYFYRNNAVCIPLLLHEPWSRGWEYSAFMFLGLNFVSFTFITYAYCSMFSSIRQSRMLFRSTHDEQERSLMKRFSLIVLTDFICWMPIICLKVAAFVGLDIGGNLYSWVVIFILPVNSALNPLLYTLTTKLFKQTFCRHLNNVICGRRNMPADAYSTYSISKFRYSRRNTQETELESLPSNGRLSANSWCGKMKYKYSEGKVTYVKGNGPKVLGYCSVSTGPS</sequence>
<evidence type="ECO:0000256" key="8">
    <source>
        <dbReference type="ARBA" id="ARBA00023136"/>
    </source>
</evidence>
<comment type="subcellular location">
    <subcellularLocation>
        <location evidence="1">Cell membrane</location>
        <topology evidence="1">Multi-pass membrane protein</topology>
    </subcellularLocation>
</comment>
<evidence type="ECO:0000256" key="6">
    <source>
        <dbReference type="ARBA" id="ARBA00022989"/>
    </source>
</evidence>
<dbReference type="PRINTS" id="PR00237">
    <property type="entry name" value="GPCRRHODOPSN"/>
</dbReference>
<evidence type="ECO:0000256" key="3">
    <source>
        <dbReference type="ARBA" id="ARBA00022614"/>
    </source>
</evidence>
<dbReference type="PANTHER" id="PTHR24372">
    <property type="entry name" value="GLYCOPROTEIN HORMONE RECEPTOR"/>
    <property type="match status" value="1"/>
</dbReference>
<dbReference type="CDD" id="cd15137">
    <property type="entry name" value="7tmA_Relaxin_R"/>
    <property type="match status" value="1"/>
</dbReference>
<dbReference type="AlphaFoldDB" id="A0AAN8PGU3"/>
<dbReference type="PROSITE" id="PS50262">
    <property type="entry name" value="G_PROTEIN_RECEP_F1_2"/>
    <property type="match status" value="1"/>
</dbReference>
<dbReference type="GO" id="GO:0005886">
    <property type="term" value="C:plasma membrane"/>
    <property type="evidence" value="ECO:0007669"/>
    <property type="project" value="UniProtKB-SubCell"/>
</dbReference>
<feature type="transmembrane region" description="Helical" evidence="13">
    <location>
        <begin position="334"/>
        <end position="357"/>
    </location>
</feature>
<evidence type="ECO:0000256" key="11">
    <source>
        <dbReference type="ARBA" id="ARBA00023224"/>
    </source>
</evidence>
<dbReference type="Proteomes" id="UP001347796">
    <property type="component" value="Unassembled WGS sequence"/>
</dbReference>
<dbReference type="SUPFAM" id="SSF81321">
    <property type="entry name" value="Family A G protein-coupled receptor-like"/>
    <property type="match status" value="1"/>
</dbReference>
<evidence type="ECO:0000259" key="14">
    <source>
        <dbReference type="PROSITE" id="PS50262"/>
    </source>
</evidence>
<dbReference type="InterPro" id="IPR001611">
    <property type="entry name" value="Leu-rich_rpt"/>
</dbReference>
<dbReference type="GO" id="GO:0009755">
    <property type="term" value="P:hormone-mediated signaling pathway"/>
    <property type="evidence" value="ECO:0007669"/>
    <property type="project" value="TreeGrafter"/>
</dbReference>
<feature type="transmembrane region" description="Helical" evidence="13">
    <location>
        <begin position="451"/>
        <end position="477"/>
    </location>
</feature>
<keyword evidence="10" id="KW-0325">Glycoprotein</keyword>
<dbReference type="InterPro" id="IPR000276">
    <property type="entry name" value="GPCR_Rhodpsn"/>
</dbReference>
<dbReference type="PANTHER" id="PTHR24372:SF80">
    <property type="entry name" value="FI21465P1-RELATED"/>
    <property type="match status" value="1"/>
</dbReference>
<organism evidence="15 16">
    <name type="scientific">Patella caerulea</name>
    <name type="common">Rayed Mediterranean limpet</name>
    <dbReference type="NCBI Taxonomy" id="87958"/>
    <lineage>
        <taxon>Eukaryota</taxon>
        <taxon>Metazoa</taxon>
        <taxon>Spiralia</taxon>
        <taxon>Lophotrochozoa</taxon>
        <taxon>Mollusca</taxon>
        <taxon>Gastropoda</taxon>
        <taxon>Patellogastropoda</taxon>
        <taxon>Patelloidea</taxon>
        <taxon>Patellidae</taxon>
        <taxon>Patella</taxon>
    </lineage>
</organism>
<dbReference type="Pfam" id="PF13855">
    <property type="entry name" value="LRR_8"/>
    <property type="match status" value="2"/>
</dbReference>
<evidence type="ECO:0000256" key="1">
    <source>
        <dbReference type="ARBA" id="ARBA00004651"/>
    </source>
</evidence>
<feature type="transmembrane region" description="Helical" evidence="13">
    <location>
        <begin position="554"/>
        <end position="577"/>
    </location>
</feature>
<comment type="similarity">
    <text evidence="12">Belongs to the G-protein coupled receptor 1 family.</text>
</comment>
<dbReference type="FunFam" id="1.20.1070.10:FF:000023">
    <property type="entry name" value="Relaxin family peptide receptor 1"/>
    <property type="match status" value="1"/>
</dbReference>
<evidence type="ECO:0000256" key="10">
    <source>
        <dbReference type="ARBA" id="ARBA00023180"/>
    </source>
</evidence>
<keyword evidence="8 13" id="KW-0472">Membrane</keyword>
<feature type="transmembrane region" description="Helical" evidence="13">
    <location>
        <begin position="503"/>
        <end position="524"/>
    </location>
</feature>
<evidence type="ECO:0000256" key="9">
    <source>
        <dbReference type="ARBA" id="ARBA00023170"/>
    </source>
</evidence>
<keyword evidence="16" id="KW-1185">Reference proteome</keyword>
<keyword evidence="9 12" id="KW-0675">Receptor</keyword>
<feature type="transmembrane region" description="Helical" evidence="13">
    <location>
        <begin position="583"/>
        <end position="603"/>
    </location>
</feature>
<evidence type="ECO:0000313" key="15">
    <source>
        <dbReference type="EMBL" id="KAK6170130.1"/>
    </source>
</evidence>
<dbReference type="Gene3D" id="3.80.10.10">
    <property type="entry name" value="Ribonuclease Inhibitor"/>
    <property type="match status" value="2"/>
</dbReference>
<keyword evidence="6 13" id="KW-1133">Transmembrane helix</keyword>
<comment type="caution">
    <text evidence="15">The sequence shown here is derived from an EMBL/GenBank/DDBJ whole genome shotgun (WGS) entry which is preliminary data.</text>
</comment>
<gene>
    <name evidence="15" type="ORF">SNE40_018599</name>
</gene>
<proteinExistence type="inferred from homology"/>
<keyword evidence="11 12" id="KW-0807">Transducer</keyword>
<dbReference type="EMBL" id="JAZGQO010000014">
    <property type="protein sequence ID" value="KAK6170130.1"/>
    <property type="molecule type" value="Genomic_DNA"/>
</dbReference>
<keyword evidence="5" id="KW-0677">Repeat</keyword>